<feature type="domain" description="VWFA" evidence="2">
    <location>
        <begin position="511"/>
        <end position="692"/>
    </location>
</feature>
<dbReference type="InterPro" id="IPR050934">
    <property type="entry name" value="ITIH"/>
</dbReference>
<dbReference type="PROSITE" id="PS50234">
    <property type="entry name" value="VWFA"/>
    <property type="match status" value="1"/>
</dbReference>
<keyword evidence="4" id="KW-1185">Reference proteome</keyword>
<protein>
    <recommendedName>
        <fullName evidence="2">VWFA domain-containing protein</fullName>
    </recommendedName>
</protein>
<feature type="compositionally biased region" description="Gly residues" evidence="1">
    <location>
        <begin position="56"/>
        <end position="81"/>
    </location>
</feature>
<sequence length="925" mass="98462">MRTDREAIVFIAPAPDAGPPGGADTPGPGPVPSGPGPATVPDVPAEEAAPAPPAVGGPGAGSPGAGAGSPPGGAALPGGPGAGADRAWGAGFGAGAGGFVREAWLAAEGGGLRVVEPVAYSADAARALLARHPDAVVVVHPGRQRARTEPLPGGALWELLRHGVALRLYASPATPVEGEALLVVDLPQEDGEADADPRAEAQRAARCRGFAQSHGLTPGFVLGRNAADWAEVLRSVVRGPRPLTAVVHPDVTPPAPDSADALLWEWLRAGREIRSVFERRPRPWELRRGGDAERLERLSASPEVRRGRFLGLDDGDDERPVPASADPAGPPPAARGDIDDMQVARLMEVERLRTRQAMRHDFDDLDDLELPDFLSVDGAGVLLQKGRAGHGGAGGHRPPFSRRTGEPLPHDGLFIRRNSAFGTRSPLGVRDLIEQGVIIGQEQIRFDDFVAARTDQVPGPPPGRAIGVSHGLAAAEGDFRADEATTHFLEITLKAGEAHPEDAPGEPLPVNFVFVVDTSGSMHGEKLDCVKAALQGLYDRLRPADCLGIITFDHHVRTVLAATAKQDLPAERFAEVVGRLRAGGGTDIHLGVQYGIDEIARNAVDGRTVNCLYLFSDGDPTSGERDWIRIRTNIAAKLRGDLTVSCFGFGSDARMPELAALAGLAGGHSTFVTRPEQVGADLLADLGRRDHLAAIGIQLKLDIAPDMQIRHLYGHDLVTDPRARAAVLREAGRAAERARQDYGAEALPDLITEDKGIRIFAPDLAFEETYWIVLELSVPPGREAPGIGGATVQYVDTLTREPHRHELDLGAGWTLPEETVTVHAVGLWTSEVTFQALDDLYDRDRDAATKRLTHHIQVLRAAHSRLPAKEFRDDQVTLQKLITLTGTLDTRVSFSDMPQAGGATAPAIMAMSDFGRVRSGFWPQY</sequence>
<evidence type="ECO:0000259" key="2">
    <source>
        <dbReference type="PROSITE" id="PS50234"/>
    </source>
</evidence>
<feature type="compositionally biased region" description="Low complexity" evidence="1">
    <location>
        <begin position="36"/>
        <end position="49"/>
    </location>
</feature>
<dbReference type="PANTHER" id="PTHR10338">
    <property type="entry name" value="INTER-ALPHA-TRYPSIN INHIBITOR HEAVY CHAIN FAMILY MEMBER"/>
    <property type="match status" value="1"/>
</dbReference>
<accession>A0A919CY30</accession>
<dbReference type="Proteomes" id="UP000608955">
    <property type="component" value="Unassembled WGS sequence"/>
</dbReference>
<dbReference type="EMBL" id="BMVF01000021">
    <property type="protein sequence ID" value="GHD95289.1"/>
    <property type="molecule type" value="Genomic_DNA"/>
</dbReference>
<dbReference type="AlphaFoldDB" id="A0A919CY30"/>
<feature type="region of interest" description="Disordered" evidence="1">
    <location>
        <begin position="1"/>
        <end position="81"/>
    </location>
</feature>
<dbReference type="SUPFAM" id="SSF53300">
    <property type="entry name" value="vWA-like"/>
    <property type="match status" value="1"/>
</dbReference>
<dbReference type="PANTHER" id="PTHR10338:SF108">
    <property type="entry name" value="INTER-ALPHA-TRYPSIN INHIBITOR HEAVY CHAIN H4-LIKE PROTEIN"/>
    <property type="match status" value="1"/>
</dbReference>
<reference evidence="3" key="2">
    <citation type="submission" date="2020-09" db="EMBL/GenBank/DDBJ databases">
        <authorList>
            <person name="Sun Q."/>
            <person name="Ohkuma M."/>
        </authorList>
    </citation>
    <scope>NUCLEOTIDE SEQUENCE</scope>
    <source>
        <strain evidence="3">JCM 4654</strain>
    </source>
</reference>
<dbReference type="InterPro" id="IPR002035">
    <property type="entry name" value="VWF_A"/>
</dbReference>
<evidence type="ECO:0000313" key="3">
    <source>
        <dbReference type="EMBL" id="GHD95289.1"/>
    </source>
</evidence>
<gene>
    <name evidence="3" type="ORF">GCM10010508_59560</name>
</gene>
<dbReference type="SMART" id="SM00327">
    <property type="entry name" value="VWA"/>
    <property type="match status" value="1"/>
</dbReference>
<name>A0A919CY30_9ACTN</name>
<comment type="caution">
    <text evidence="3">The sequence shown here is derived from an EMBL/GenBank/DDBJ whole genome shotgun (WGS) entry which is preliminary data.</text>
</comment>
<organism evidence="3 4">
    <name type="scientific">Streptomyces naganishii JCM 4654</name>
    <dbReference type="NCBI Taxonomy" id="1306179"/>
    <lineage>
        <taxon>Bacteria</taxon>
        <taxon>Bacillati</taxon>
        <taxon>Actinomycetota</taxon>
        <taxon>Actinomycetes</taxon>
        <taxon>Kitasatosporales</taxon>
        <taxon>Streptomycetaceae</taxon>
        <taxon>Streptomyces</taxon>
    </lineage>
</organism>
<evidence type="ECO:0000256" key="1">
    <source>
        <dbReference type="SAM" id="MobiDB-lite"/>
    </source>
</evidence>
<proteinExistence type="predicted"/>
<dbReference type="InterPro" id="IPR036465">
    <property type="entry name" value="vWFA_dom_sf"/>
</dbReference>
<dbReference type="Pfam" id="PF00092">
    <property type="entry name" value="VWA"/>
    <property type="match status" value="1"/>
</dbReference>
<dbReference type="Gene3D" id="3.40.50.410">
    <property type="entry name" value="von Willebrand factor, type A domain"/>
    <property type="match status" value="1"/>
</dbReference>
<feature type="region of interest" description="Disordered" evidence="1">
    <location>
        <begin position="387"/>
        <end position="408"/>
    </location>
</feature>
<reference evidence="3" key="1">
    <citation type="journal article" date="2014" name="Int. J. Syst. Evol. Microbiol.">
        <title>Complete genome sequence of Corynebacterium casei LMG S-19264T (=DSM 44701T), isolated from a smear-ripened cheese.</title>
        <authorList>
            <consortium name="US DOE Joint Genome Institute (JGI-PGF)"/>
            <person name="Walter F."/>
            <person name="Albersmeier A."/>
            <person name="Kalinowski J."/>
            <person name="Ruckert C."/>
        </authorList>
    </citation>
    <scope>NUCLEOTIDE SEQUENCE</scope>
    <source>
        <strain evidence="3">JCM 4654</strain>
    </source>
</reference>
<evidence type="ECO:0000313" key="4">
    <source>
        <dbReference type="Proteomes" id="UP000608955"/>
    </source>
</evidence>
<feature type="region of interest" description="Disordered" evidence="1">
    <location>
        <begin position="306"/>
        <end position="338"/>
    </location>
</feature>